<comment type="caution">
    <text evidence="2">The sequence shown here is derived from an EMBL/GenBank/DDBJ whole genome shotgun (WGS) entry which is preliminary data.</text>
</comment>
<organism evidence="2 3">
    <name type="scientific">Ilex paraguariensis</name>
    <name type="common">yerba mate</name>
    <dbReference type="NCBI Taxonomy" id="185542"/>
    <lineage>
        <taxon>Eukaryota</taxon>
        <taxon>Viridiplantae</taxon>
        <taxon>Streptophyta</taxon>
        <taxon>Embryophyta</taxon>
        <taxon>Tracheophyta</taxon>
        <taxon>Spermatophyta</taxon>
        <taxon>Magnoliopsida</taxon>
        <taxon>eudicotyledons</taxon>
        <taxon>Gunneridae</taxon>
        <taxon>Pentapetalae</taxon>
        <taxon>asterids</taxon>
        <taxon>campanulids</taxon>
        <taxon>Aquifoliales</taxon>
        <taxon>Aquifoliaceae</taxon>
        <taxon>Ilex</taxon>
    </lineage>
</organism>
<keyword evidence="3" id="KW-1185">Reference proteome</keyword>
<name>A0ABC8R168_9AQUA</name>
<accession>A0ABC8R168</accession>
<reference evidence="2 3" key="1">
    <citation type="submission" date="2024-02" db="EMBL/GenBank/DDBJ databases">
        <authorList>
            <person name="Vignale AGUSTIN F."/>
            <person name="Sosa J E."/>
            <person name="Modenutti C."/>
        </authorList>
    </citation>
    <scope>NUCLEOTIDE SEQUENCE [LARGE SCALE GENOMIC DNA]</scope>
</reference>
<dbReference type="AlphaFoldDB" id="A0ABC8R168"/>
<evidence type="ECO:0000256" key="1">
    <source>
        <dbReference type="SAM" id="MobiDB-lite"/>
    </source>
</evidence>
<feature type="region of interest" description="Disordered" evidence="1">
    <location>
        <begin position="35"/>
        <end position="90"/>
    </location>
</feature>
<evidence type="ECO:0000313" key="3">
    <source>
        <dbReference type="Proteomes" id="UP001642360"/>
    </source>
</evidence>
<dbReference type="Proteomes" id="UP001642360">
    <property type="component" value="Unassembled WGS sequence"/>
</dbReference>
<dbReference type="EMBL" id="CAUOFW020000771">
    <property type="protein sequence ID" value="CAK9136674.1"/>
    <property type="molecule type" value="Genomic_DNA"/>
</dbReference>
<evidence type="ECO:0000313" key="2">
    <source>
        <dbReference type="EMBL" id="CAK9136674.1"/>
    </source>
</evidence>
<gene>
    <name evidence="2" type="ORF">ILEXP_LOCUS3675</name>
</gene>
<proteinExistence type="predicted"/>
<feature type="compositionally biased region" description="Basic and acidic residues" evidence="1">
    <location>
        <begin position="42"/>
        <end position="51"/>
    </location>
</feature>
<sequence>MPSPTARKAKESINAPHPGIVKIGIIRGHEDFITGHQAETGVTERTDESQKEMVSSVRNNKRASPELVEDGGSKGGLDTKHHCEIAPARK</sequence>
<protein>
    <submittedName>
        <fullName evidence="2">Uncharacterized protein</fullName>
    </submittedName>
</protein>